<dbReference type="SUPFAM" id="SSF53335">
    <property type="entry name" value="S-adenosyl-L-methionine-dependent methyltransferases"/>
    <property type="match status" value="1"/>
</dbReference>
<dbReference type="PANTHER" id="PTHR11579">
    <property type="entry name" value="PROTEIN-L-ISOASPARTATE O-METHYLTRANSFERASE"/>
    <property type="match status" value="1"/>
</dbReference>
<evidence type="ECO:0000256" key="1">
    <source>
        <dbReference type="ARBA" id="ARBA00004496"/>
    </source>
</evidence>
<evidence type="ECO:0000256" key="8">
    <source>
        <dbReference type="ARBA" id="ARBA00022691"/>
    </source>
</evidence>
<evidence type="ECO:0000256" key="4">
    <source>
        <dbReference type="ARBA" id="ARBA00013346"/>
    </source>
</evidence>
<keyword evidence="7 12" id="KW-0808">Transferase</keyword>
<keyword evidence="5" id="KW-0963">Cytoplasm</keyword>
<dbReference type="Gene3D" id="3.40.50.150">
    <property type="entry name" value="Vaccinia Virus protein VP39"/>
    <property type="match status" value="1"/>
</dbReference>
<dbReference type="RefSeq" id="WP_166233178.1">
    <property type="nucleotide sequence ID" value="NZ_CP049865.1"/>
</dbReference>
<comment type="similarity">
    <text evidence="2">Belongs to the methyltransferase superfamily. L-isoaspartyl/D-aspartyl protein methyltransferase family.</text>
</comment>
<evidence type="ECO:0000256" key="9">
    <source>
        <dbReference type="ARBA" id="ARBA00030757"/>
    </source>
</evidence>
<dbReference type="GO" id="GO:0032259">
    <property type="term" value="P:methylation"/>
    <property type="evidence" value="ECO:0007669"/>
    <property type="project" value="UniProtKB-KW"/>
</dbReference>
<keyword evidence="8" id="KW-0949">S-adenosyl-L-methionine</keyword>
<evidence type="ECO:0000256" key="2">
    <source>
        <dbReference type="ARBA" id="ARBA00005369"/>
    </source>
</evidence>
<dbReference type="Proteomes" id="UP000501058">
    <property type="component" value="Chromosome"/>
</dbReference>
<dbReference type="GO" id="GO:0005737">
    <property type="term" value="C:cytoplasm"/>
    <property type="evidence" value="ECO:0007669"/>
    <property type="project" value="UniProtKB-SubCell"/>
</dbReference>
<dbReference type="PANTHER" id="PTHR11579:SF0">
    <property type="entry name" value="PROTEIN-L-ISOASPARTATE(D-ASPARTATE) O-METHYLTRANSFERASE"/>
    <property type="match status" value="1"/>
</dbReference>
<evidence type="ECO:0000256" key="6">
    <source>
        <dbReference type="ARBA" id="ARBA00022603"/>
    </source>
</evidence>
<dbReference type="InterPro" id="IPR029063">
    <property type="entry name" value="SAM-dependent_MTases_sf"/>
</dbReference>
<dbReference type="EC" id="2.1.1.77" evidence="3"/>
<evidence type="ECO:0000256" key="5">
    <source>
        <dbReference type="ARBA" id="ARBA00022490"/>
    </source>
</evidence>
<organism evidence="12 13">
    <name type="scientific">Propioniciclava coleopterorum</name>
    <dbReference type="NCBI Taxonomy" id="2714937"/>
    <lineage>
        <taxon>Bacteria</taxon>
        <taxon>Bacillati</taxon>
        <taxon>Actinomycetota</taxon>
        <taxon>Actinomycetes</taxon>
        <taxon>Propionibacteriales</taxon>
        <taxon>Propionibacteriaceae</taxon>
        <taxon>Propioniciclava</taxon>
    </lineage>
</organism>
<keyword evidence="6 12" id="KW-0489">Methyltransferase</keyword>
<protein>
    <recommendedName>
        <fullName evidence="4">Protein-L-isoaspartate O-methyltransferase</fullName>
        <ecNumber evidence="3">2.1.1.77</ecNumber>
    </recommendedName>
    <alternativeName>
        <fullName evidence="11">L-isoaspartyl protein carboxyl methyltransferase</fullName>
    </alternativeName>
    <alternativeName>
        <fullName evidence="9">Protein L-isoaspartyl methyltransferase</fullName>
    </alternativeName>
    <alternativeName>
        <fullName evidence="10">Protein-beta-aspartate methyltransferase</fullName>
    </alternativeName>
</protein>
<dbReference type="InterPro" id="IPR000682">
    <property type="entry name" value="PCMT"/>
</dbReference>
<evidence type="ECO:0000256" key="7">
    <source>
        <dbReference type="ARBA" id="ARBA00022679"/>
    </source>
</evidence>
<reference evidence="12 13" key="1">
    <citation type="submission" date="2020-03" db="EMBL/GenBank/DDBJ databases">
        <title>Propioniciclava sp. nov., isolated from Hydrophilus acuminatus.</title>
        <authorList>
            <person name="Hyun D.-W."/>
            <person name="Bae J.-W."/>
        </authorList>
    </citation>
    <scope>NUCLEOTIDE SEQUENCE [LARGE SCALE GENOMIC DNA]</scope>
    <source>
        <strain evidence="12 13">HDW11</strain>
    </source>
</reference>
<sequence length="201" mass="20990">MTDADARARVARAFDETPRPGFLRPAERALAGLDGALSIGWGQTNSQPRTVAAMLTLLDARPGQRVLDVGAGSGWTTALLAHLVGETGAVLGVERVPELVRWGAANLDAVARPWARIRAAARGVLGAPEEAPFDRILVSAMADELPADLIDQLAPGGRLVVPVDGAMVLVALDGERRAAISRSGGYVFVPLIRDAPPPPEG</sequence>
<accession>A0A6G7Y5F9</accession>
<proteinExistence type="inferred from homology"/>
<dbReference type="AlphaFoldDB" id="A0A6G7Y5F9"/>
<evidence type="ECO:0000256" key="10">
    <source>
        <dbReference type="ARBA" id="ARBA00031323"/>
    </source>
</evidence>
<dbReference type="GO" id="GO:0004719">
    <property type="term" value="F:protein-L-isoaspartate (D-aspartate) O-methyltransferase activity"/>
    <property type="evidence" value="ECO:0007669"/>
    <property type="project" value="UniProtKB-EC"/>
</dbReference>
<dbReference type="Pfam" id="PF01135">
    <property type="entry name" value="PCMT"/>
    <property type="match status" value="1"/>
</dbReference>
<comment type="subcellular location">
    <subcellularLocation>
        <location evidence="1">Cytoplasm</location>
    </subcellularLocation>
</comment>
<name>A0A6G7Y5F9_9ACTN</name>
<dbReference type="EMBL" id="CP049865">
    <property type="protein sequence ID" value="QIK72124.1"/>
    <property type="molecule type" value="Genomic_DNA"/>
</dbReference>
<evidence type="ECO:0000313" key="12">
    <source>
        <dbReference type="EMBL" id="QIK72124.1"/>
    </source>
</evidence>
<gene>
    <name evidence="12" type="ORF">G7070_07365</name>
</gene>
<dbReference type="CDD" id="cd02440">
    <property type="entry name" value="AdoMet_MTases"/>
    <property type="match status" value="1"/>
</dbReference>
<evidence type="ECO:0000313" key="13">
    <source>
        <dbReference type="Proteomes" id="UP000501058"/>
    </source>
</evidence>
<evidence type="ECO:0000256" key="3">
    <source>
        <dbReference type="ARBA" id="ARBA00011890"/>
    </source>
</evidence>
<dbReference type="KEGG" id="prv:G7070_07365"/>
<keyword evidence="13" id="KW-1185">Reference proteome</keyword>
<evidence type="ECO:0000256" key="11">
    <source>
        <dbReference type="ARBA" id="ARBA00031350"/>
    </source>
</evidence>